<sequence>MAPFGRQYLIDGNDIYTTGVTRLLYKINENLGRRRIYEVCKLSNETGNIAPILSNTAKTGLGRATHRIVNYVQFRIAFEVILNCTHEI</sequence>
<comment type="caution">
    <text evidence="1">The sequence shown here is derived from an EMBL/GenBank/DDBJ whole genome shotgun (WGS) entry which is preliminary data.</text>
</comment>
<reference evidence="1" key="1">
    <citation type="journal article" date="2023" name="Insect Mol. Biol.">
        <title>Genome sequencing provides insights into the evolution of gene families encoding plant cell wall-degrading enzymes in longhorned beetles.</title>
        <authorList>
            <person name="Shin N.R."/>
            <person name="Okamura Y."/>
            <person name="Kirsch R."/>
            <person name="Pauchet Y."/>
        </authorList>
    </citation>
    <scope>NUCLEOTIDE SEQUENCE</scope>
    <source>
        <strain evidence="1">AMC_N1</strain>
    </source>
</reference>
<gene>
    <name evidence="1" type="ORF">NQ318_015025</name>
</gene>
<accession>A0AAV8YXF7</accession>
<evidence type="ECO:0000313" key="2">
    <source>
        <dbReference type="Proteomes" id="UP001162162"/>
    </source>
</evidence>
<keyword evidence="2" id="KW-1185">Reference proteome</keyword>
<dbReference type="Proteomes" id="UP001162162">
    <property type="component" value="Unassembled WGS sequence"/>
</dbReference>
<dbReference type="AlphaFoldDB" id="A0AAV8YXF7"/>
<protein>
    <submittedName>
        <fullName evidence="1">Uncharacterized protein</fullName>
    </submittedName>
</protein>
<evidence type="ECO:0000313" key="1">
    <source>
        <dbReference type="EMBL" id="KAJ8956289.1"/>
    </source>
</evidence>
<proteinExistence type="predicted"/>
<dbReference type="EMBL" id="JAPWTK010000031">
    <property type="protein sequence ID" value="KAJ8956289.1"/>
    <property type="molecule type" value="Genomic_DNA"/>
</dbReference>
<organism evidence="1 2">
    <name type="scientific">Aromia moschata</name>
    <dbReference type="NCBI Taxonomy" id="1265417"/>
    <lineage>
        <taxon>Eukaryota</taxon>
        <taxon>Metazoa</taxon>
        <taxon>Ecdysozoa</taxon>
        <taxon>Arthropoda</taxon>
        <taxon>Hexapoda</taxon>
        <taxon>Insecta</taxon>
        <taxon>Pterygota</taxon>
        <taxon>Neoptera</taxon>
        <taxon>Endopterygota</taxon>
        <taxon>Coleoptera</taxon>
        <taxon>Polyphaga</taxon>
        <taxon>Cucujiformia</taxon>
        <taxon>Chrysomeloidea</taxon>
        <taxon>Cerambycidae</taxon>
        <taxon>Cerambycinae</taxon>
        <taxon>Callichromatini</taxon>
        <taxon>Aromia</taxon>
    </lineage>
</organism>
<name>A0AAV8YXF7_9CUCU</name>